<feature type="domain" description="DUF4131" evidence="8">
    <location>
        <begin position="35"/>
        <end position="192"/>
    </location>
</feature>
<keyword evidence="5 6" id="KW-0472">Membrane</keyword>
<feature type="transmembrane region" description="Helical" evidence="6">
    <location>
        <begin position="9"/>
        <end position="28"/>
    </location>
</feature>
<name>A0A3E2NVT5_9SPHI</name>
<evidence type="ECO:0000256" key="1">
    <source>
        <dbReference type="ARBA" id="ARBA00004651"/>
    </source>
</evidence>
<dbReference type="GO" id="GO:0005886">
    <property type="term" value="C:plasma membrane"/>
    <property type="evidence" value="ECO:0007669"/>
    <property type="project" value="UniProtKB-SubCell"/>
</dbReference>
<dbReference type="InterPro" id="IPR025405">
    <property type="entry name" value="DUF4131"/>
</dbReference>
<reference evidence="9 10" key="1">
    <citation type="submission" date="2018-08" db="EMBL/GenBank/DDBJ databases">
        <title>Mucilaginibacter terrae sp. nov., isolated from manganese diggings.</title>
        <authorList>
            <person name="Huang Y."/>
            <person name="Zhou Z."/>
        </authorList>
    </citation>
    <scope>NUCLEOTIDE SEQUENCE [LARGE SCALE GENOMIC DNA]</scope>
    <source>
        <strain evidence="9 10">ZH6</strain>
    </source>
</reference>
<feature type="transmembrane region" description="Helical" evidence="6">
    <location>
        <begin position="34"/>
        <end position="52"/>
    </location>
</feature>
<keyword evidence="3 6" id="KW-0812">Transmembrane</keyword>
<feature type="transmembrane region" description="Helical" evidence="6">
    <location>
        <begin position="339"/>
        <end position="357"/>
    </location>
</feature>
<dbReference type="AlphaFoldDB" id="A0A3E2NVT5"/>
<dbReference type="OrthoDB" id="9761531at2"/>
<evidence type="ECO:0000259" key="7">
    <source>
        <dbReference type="Pfam" id="PF03772"/>
    </source>
</evidence>
<feature type="transmembrane region" description="Helical" evidence="6">
    <location>
        <begin position="486"/>
        <end position="506"/>
    </location>
</feature>
<dbReference type="PANTHER" id="PTHR30619">
    <property type="entry name" value="DNA INTERNALIZATION/COMPETENCE PROTEIN COMEC/REC2"/>
    <property type="match status" value="1"/>
</dbReference>
<dbReference type="RefSeq" id="WP_117381872.1">
    <property type="nucleotide sequence ID" value="NZ_QWDE01000001.1"/>
</dbReference>
<feature type="domain" description="ComEC/Rec2-related protein" evidence="7">
    <location>
        <begin position="239"/>
        <end position="507"/>
    </location>
</feature>
<keyword evidence="2" id="KW-1003">Cell membrane</keyword>
<dbReference type="InterPro" id="IPR004477">
    <property type="entry name" value="ComEC_N"/>
</dbReference>
<accession>A0A3E2NVT5</accession>
<dbReference type="InterPro" id="IPR052159">
    <property type="entry name" value="Competence_DNA_uptake"/>
</dbReference>
<protein>
    <submittedName>
        <fullName evidence="9">ComEC family competence protein</fullName>
    </submittedName>
</protein>
<evidence type="ECO:0000259" key="8">
    <source>
        <dbReference type="Pfam" id="PF13567"/>
    </source>
</evidence>
<dbReference type="Proteomes" id="UP000260823">
    <property type="component" value="Unassembled WGS sequence"/>
</dbReference>
<evidence type="ECO:0000256" key="3">
    <source>
        <dbReference type="ARBA" id="ARBA00022692"/>
    </source>
</evidence>
<evidence type="ECO:0000256" key="4">
    <source>
        <dbReference type="ARBA" id="ARBA00022989"/>
    </source>
</evidence>
<feature type="transmembrane region" description="Helical" evidence="6">
    <location>
        <begin position="293"/>
        <end position="309"/>
    </location>
</feature>
<evidence type="ECO:0000256" key="5">
    <source>
        <dbReference type="ARBA" id="ARBA00023136"/>
    </source>
</evidence>
<feature type="transmembrane region" description="Helical" evidence="6">
    <location>
        <begin position="261"/>
        <end position="281"/>
    </location>
</feature>
<proteinExistence type="predicted"/>
<gene>
    <name evidence="9" type="ORF">DYU05_05015</name>
</gene>
<dbReference type="PANTHER" id="PTHR30619:SF1">
    <property type="entry name" value="RECOMBINATION PROTEIN 2"/>
    <property type="match status" value="1"/>
</dbReference>
<keyword evidence="10" id="KW-1185">Reference proteome</keyword>
<evidence type="ECO:0000313" key="9">
    <source>
        <dbReference type="EMBL" id="RFZ84970.1"/>
    </source>
</evidence>
<feature type="transmembrane region" description="Helical" evidence="6">
    <location>
        <begin position="64"/>
        <end position="81"/>
    </location>
</feature>
<dbReference type="Pfam" id="PF03772">
    <property type="entry name" value="Competence"/>
    <property type="match status" value="1"/>
</dbReference>
<comment type="subcellular location">
    <subcellularLocation>
        <location evidence="1">Cell membrane</location>
        <topology evidence="1">Multi-pass membrane protein</topology>
    </subcellularLocation>
</comment>
<sequence>MIAEHKGEIPVVILLLPFIGGIATGLYWPGVDMLALAITAAVLFSIFVFLNLGYSKFSVYKSKWIGGMLIYPILFLAGWLISIHHNQLRRADHFSKQQAQFLVVCINSEPVVKGEWTRFTAEVSSTISNNKVRNSSGTLLIAIKDELARNLFYGEQLLVPAKYTIIDPPFNPGEFNYKQYLAHKNVYHQAYLFPKHYKITGSGFGNGLIAAALNSRQQLVKKLYSNMHDTTAIAVASTLILGYKADLSNDVMQAYSKTGTIHILSVSGGHVAILYVVLAWALSFLNGHKKGKIIRVVVIILLIWLYALLTGLSPAVCRAALMISFLIVGKTAGRYVNPLNVLACSAFALLLYDPFLITDVGFQLSYLAVAGLIIFEPIINQFASSKNRVADYLWKATSVSTAAQAITFPLSAFYFHQLPVYFLISNLIIMIPVTVIMYSGLLLLMLPQIPVVSNLLGLILEKSILIMNKLLGFIEHLPYASISKIWLTNTEHLLLYLIIVTFFYLLYNRRRKWLLAAALFATLLFSISISIKKINSDSTQSITFLNLKKHSGIVFKNGNNGVVLTDITDTDKVFKYSIQPGLDSNRITNYIICGFDKNLQNEYLLKRGGLVQFRNKRLMILNHKPPAWSIPSTLRLDYIYIRENASVDLRSLITKQVIVDASNSDRYISVLTANQVNYQSLKRNKSIIINSNR</sequence>
<feature type="transmembrane region" description="Helical" evidence="6">
    <location>
        <begin position="513"/>
        <end position="531"/>
    </location>
</feature>
<feature type="transmembrane region" description="Helical" evidence="6">
    <location>
        <begin position="421"/>
        <end position="444"/>
    </location>
</feature>
<evidence type="ECO:0000256" key="2">
    <source>
        <dbReference type="ARBA" id="ARBA00022475"/>
    </source>
</evidence>
<organism evidence="9 10">
    <name type="scientific">Mucilaginibacter terrenus</name>
    <dbReference type="NCBI Taxonomy" id="2482727"/>
    <lineage>
        <taxon>Bacteria</taxon>
        <taxon>Pseudomonadati</taxon>
        <taxon>Bacteroidota</taxon>
        <taxon>Sphingobacteriia</taxon>
        <taxon>Sphingobacteriales</taxon>
        <taxon>Sphingobacteriaceae</taxon>
        <taxon>Mucilaginibacter</taxon>
    </lineage>
</organism>
<dbReference type="EMBL" id="QWDE01000001">
    <property type="protein sequence ID" value="RFZ84970.1"/>
    <property type="molecule type" value="Genomic_DNA"/>
</dbReference>
<evidence type="ECO:0000256" key="6">
    <source>
        <dbReference type="SAM" id="Phobius"/>
    </source>
</evidence>
<comment type="caution">
    <text evidence="9">The sequence shown here is derived from an EMBL/GenBank/DDBJ whole genome shotgun (WGS) entry which is preliminary data.</text>
</comment>
<evidence type="ECO:0000313" key="10">
    <source>
        <dbReference type="Proteomes" id="UP000260823"/>
    </source>
</evidence>
<keyword evidence="4 6" id="KW-1133">Transmembrane helix</keyword>
<dbReference type="Pfam" id="PF13567">
    <property type="entry name" value="DUF4131"/>
    <property type="match status" value="1"/>
</dbReference>
<feature type="transmembrane region" description="Helical" evidence="6">
    <location>
        <begin position="363"/>
        <end position="380"/>
    </location>
</feature>
<dbReference type="NCBIfam" id="TIGR00360">
    <property type="entry name" value="ComEC_N-term"/>
    <property type="match status" value="1"/>
</dbReference>